<gene>
    <name evidence="3" type="ORF">N0V93_006070</name>
</gene>
<dbReference type="PANTHER" id="PTHR12121:SF36">
    <property type="entry name" value="ENDONUCLEASE_EXONUCLEASE_PHOSPHATASE DOMAIN-CONTAINING PROTEIN"/>
    <property type="match status" value="1"/>
</dbReference>
<feature type="chain" id="PRO_5040897086" description="Endonuclease/exonuclease/phosphatase domain-containing protein" evidence="1">
    <location>
        <begin position="19"/>
        <end position="300"/>
    </location>
</feature>
<dbReference type="Pfam" id="PF03372">
    <property type="entry name" value="Exo_endo_phos"/>
    <property type="match status" value="1"/>
</dbReference>
<accession>A0A9W9CV87</accession>
<reference evidence="3" key="1">
    <citation type="submission" date="2022-10" db="EMBL/GenBank/DDBJ databases">
        <title>Tapping the CABI collections for fungal endophytes: first genome assemblies for Collariella, Neodidymelliopsis, Ascochyta clinopodiicola, Didymella pomorum, Didymosphaeria variabile, Neocosmospora piperis and Neocucurbitaria cava.</title>
        <authorList>
            <person name="Hill R."/>
        </authorList>
    </citation>
    <scope>NUCLEOTIDE SEQUENCE</scope>
    <source>
        <strain evidence="3">IMI 355082</strain>
    </source>
</reference>
<dbReference type="PANTHER" id="PTHR12121">
    <property type="entry name" value="CARBON CATABOLITE REPRESSOR PROTEIN 4"/>
    <property type="match status" value="1"/>
</dbReference>
<comment type="caution">
    <text evidence="3">The sequence shown here is derived from an EMBL/GenBank/DDBJ whole genome shotgun (WGS) entry which is preliminary data.</text>
</comment>
<proteinExistence type="predicted"/>
<feature type="domain" description="Endonuclease/exonuclease/phosphatase" evidence="2">
    <location>
        <begin position="44"/>
        <end position="290"/>
    </location>
</feature>
<dbReference type="OrthoDB" id="276515at2759"/>
<evidence type="ECO:0000259" key="2">
    <source>
        <dbReference type="Pfam" id="PF03372"/>
    </source>
</evidence>
<evidence type="ECO:0000313" key="4">
    <source>
        <dbReference type="Proteomes" id="UP001140453"/>
    </source>
</evidence>
<sequence>MHIRNLLIPLLATPATLAASLPIRIVSFNIRYAATSLETNELSWWNILCPFNHDLCRDYHLCSTIGNYVYDVETAVIGLQEVLSSQLSDVLNNLGSTWAHIGVGRDDGASSGEFSPIIYNTDVLDVVFSETKWLSPTPDVVSYGWGAGSRRIVTIGVFEHKATGKRFIHANTHLDNVSNEARVEGIKVVVSQIESVQATYGPLAVTLTGDFNSDPSGDAYIALENLDYVTDLWTTATHLGTNQLTYTGFSDTGLSRIDFIWYGPNGEGLYTVTQTEIVGNKVDGVYISDHRMVYGDLILN</sequence>
<dbReference type="Proteomes" id="UP001140453">
    <property type="component" value="Unassembled WGS sequence"/>
</dbReference>
<keyword evidence="4" id="KW-1185">Reference proteome</keyword>
<dbReference type="GO" id="GO:0000175">
    <property type="term" value="F:3'-5'-RNA exonuclease activity"/>
    <property type="evidence" value="ECO:0007669"/>
    <property type="project" value="TreeGrafter"/>
</dbReference>
<name>A0A9W9CV87_9PEZI</name>
<dbReference type="Gene3D" id="3.60.10.10">
    <property type="entry name" value="Endonuclease/exonuclease/phosphatase"/>
    <property type="match status" value="1"/>
</dbReference>
<organism evidence="3 4">
    <name type="scientific">Gnomoniopsis smithogilvyi</name>
    <dbReference type="NCBI Taxonomy" id="1191159"/>
    <lineage>
        <taxon>Eukaryota</taxon>
        <taxon>Fungi</taxon>
        <taxon>Dikarya</taxon>
        <taxon>Ascomycota</taxon>
        <taxon>Pezizomycotina</taxon>
        <taxon>Sordariomycetes</taxon>
        <taxon>Sordariomycetidae</taxon>
        <taxon>Diaporthales</taxon>
        <taxon>Gnomoniaceae</taxon>
        <taxon>Gnomoniopsis</taxon>
    </lineage>
</organism>
<dbReference type="InterPro" id="IPR050410">
    <property type="entry name" value="CCR4/nocturin_mRNA_transcr"/>
</dbReference>
<dbReference type="CDD" id="cd09083">
    <property type="entry name" value="EEP-1"/>
    <property type="match status" value="1"/>
</dbReference>
<feature type="signal peptide" evidence="1">
    <location>
        <begin position="1"/>
        <end position="18"/>
    </location>
</feature>
<dbReference type="SUPFAM" id="SSF56219">
    <property type="entry name" value="DNase I-like"/>
    <property type="match status" value="1"/>
</dbReference>
<dbReference type="InterPro" id="IPR005135">
    <property type="entry name" value="Endo/exonuclease/phosphatase"/>
</dbReference>
<evidence type="ECO:0000313" key="3">
    <source>
        <dbReference type="EMBL" id="KAJ4388611.1"/>
    </source>
</evidence>
<dbReference type="EMBL" id="JAPEVB010000004">
    <property type="protein sequence ID" value="KAJ4388611.1"/>
    <property type="molecule type" value="Genomic_DNA"/>
</dbReference>
<protein>
    <recommendedName>
        <fullName evidence="2">Endonuclease/exonuclease/phosphatase domain-containing protein</fullName>
    </recommendedName>
</protein>
<evidence type="ECO:0000256" key="1">
    <source>
        <dbReference type="SAM" id="SignalP"/>
    </source>
</evidence>
<keyword evidence="1" id="KW-0732">Signal</keyword>
<dbReference type="AlphaFoldDB" id="A0A9W9CV87"/>
<dbReference type="InterPro" id="IPR036691">
    <property type="entry name" value="Endo/exonu/phosph_ase_sf"/>
</dbReference>